<accession>A0A0V1DQU3</accession>
<proteinExistence type="predicted"/>
<sequence length="38" mass="4323">MIFKIRIAYVNALQVISFFLISRGVLNEEGENNPVVVE</sequence>
<keyword evidence="1" id="KW-0472">Membrane</keyword>
<keyword evidence="3" id="KW-1185">Reference proteome</keyword>
<keyword evidence="1" id="KW-0812">Transmembrane</keyword>
<protein>
    <submittedName>
        <fullName evidence="2">Uncharacterized protein</fullName>
    </submittedName>
</protein>
<evidence type="ECO:0000256" key="1">
    <source>
        <dbReference type="SAM" id="Phobius"/>
    </source>
</evidence>
<dbReference type="AlphaFoldDB" id="A0A0V1DQU3"/>
<name>A0A0V1DQU3_TRIPS</name>
<dbReference type="Proteomes" id="UP000054995">
    <property type="component" value="Unassembled WGS sequence"/>
</dbReference>
<keyword evidence="1" id="KW-1133">Transmembrane helix</keyword>
<dbReference type="EMBL" id="JYDT01001998">
    <property type="protein sequence ID" value="KRY63787.1"/>
    <property type="molecule type" value="Genomic_DNA"/>
</dbReference>
<gene>
    <name evidence="2" type="ORF">T4D_13565</name>
</gene>
<feature type="transmembrane region" description="Helical" evidence="1">
    <location>
        <begin position="7"/>
        <end position="26"/>
    </location>
</feature>
<evidence type="ECO:0000313" key="3">
    <source>
        <dbReference type="Proteomes" id="UP000054995"/>
    </source>
</evidence>
<evidence type="ECO:0000313" key="2">
    <source>
        <dbReference type="EMBL" id="KRY63787.1"/>
    </source>
</evidence>
<organism evidence="2 3">
    <name type="scientific">Trichinella pseudospiralis</name>
    <name type="common">Parasitic roundworm</name>
    <dbReference type="NCBI Taxonomy" id="6337"/>
    <lineage>
        <taxon>Eukaryota</taxon>
        <taxon>Metazoa</taxon>
        <taxon>Ecdysozoa</taxon>
        <taxon>Nematoda</taxon>
        <taxon>Enoplea</taxon>
        <taxon>Dorylaimia</taxon>
        <taxon>Trichinellida</taxon>
        <taxon>Trichinellidae</taxon>
        <taxon>Trichinella</taxon>
    </lineage>
</organism>
<comment type="caution">
    <text evidence="2">The sequence shown here is derived from an EMBL/GenBank/DDBJ whole genome shotgun (WGS) entry which is preliminary data.</text>
</comment>
<reference evidence="2 3" key="1">
    <citation type="submission" date="2015-01" db="EMBL/GenBank/DDBJ databases">
        <title>Evolution of Trichinella species and genotypes.</title>
        <authorList>
            <person name="Korhonen P.K."/>
            <person name="Edoardo P."/>
            <person name="Giuseppe L.R."/>
            <person name="Gasser R.B."/>
        </authorList>
    </citation>
    <scope>NUCLEOTIDE SEQUENCE [LARGE SCALE GENOMIC DNA]</scope>
    <source>
        <strain evidence="2">ISS470</strain>
    </source>
</reference>